<dbReference type="InterPro" id="IPR035919">
    <property type="entry name" value="EAL_sf"/>
</dbReference>
<feature type="transmembrane region" description="Helical" evidence="1">
    <location>
        <begin position="33"/>
        <end position="57"/>
    </location>
</feature>
<evidence type="ECO:0000259" key="3">
    <source>
        <dbReference type="PROSITE" id="PS50887"/>
    </source>
</evidence>
<dbReference type="RefSeq" id="WP_126608196.1">
    <property type="nucleotide sequence ID" value="NZ_AP025150.1"/>
</dbReference>
<accession>A0AAV5NLG4</accession>
<dbReference type="EMBL" id="BSNX01000002">
    <property type="protein sequence ID" value="GLQ70877.1"/>
    <property type="molecule type" value="Genomic_DNA"/>
</dbReference>
<feature type="domain" description="EAL" evidence="2">
    <location>
        <begin position="271"/>
        <end position="524"/>
    </location>
</feature>
<dbReference type="NCBIfam" id="TIGR00254">
    <property type="entry name" value="GGDEF"/>
    <property type="match status" value="1"/>
</dbReference>
<evidence type="ECO:0000259" key="2">
    <source>
        <dbReference type="PROSITE" id="PS50883"/>
    </source>
</evidence>
<reference evidence="5" key="1">
    <citation type="journal article" date="2019" name="Int. J. Syst. Evol. Microbiol.">
        <title>The Global Catalogue of Microorganisms (GCM) 10K type strain sequencing project: providing services to taxonomists for standard genome sequencing and annotation.</title>
        <authorList>
            <consortium name="The Broad Institute Genomics Platform"/>
            <consortium name="The Broad Institute Genome Sequencing Center for Infectious Disease"/>
            <person name="Wu L."/>
            <person name="Ma J."/>
        </authorList>
    </citation>
    <scope>NUCLEOTIDE SEQUENCE [LARGE SCALE GENOMIC DNA]</scope>
    <source>
        <strain evidence="5">NBRC 15640</strain>
    </source>
</reference>
<dbReference type="Gene3D" id="3.20.20.450">
    <property type="entry name" value="EAL domain"/>
    <property type="match status" value="1"/>
</dbReference>
<name>A0AAV5NLG4_9VIBR</name>
<keyword evidence="1" id="KW-0472">Membrane</keyword>
<keyword evidence="1" id="KW-0812">Transmembrane</keyword>
<dbReference type="SMART" id="SM00052">
    <property type="entry name" value="EAL"/>
    <property type="match status" value="1"/>
</dbReference>
<dbReference type="Gene3D" id="3.30.70.270">
    <property type="match status" value="1"/>
</dbReference>
<evidence type="ECO:0000313" key="4">
    <source>
        <dbReference type="EMBL" id="GLQ70877.1"/>
    </source>
</evidence>
<feature type="domain" description="GGDEF" evidence="3">
    <location>
        <begin position="131"/>
        <end position="263"/>
    </location>
</feature>
<gene>
    <name evidence="4" type="ORF">GCM10007932_02370</name>
</gene>
<comment type="caution">
    <text evidence="4">The sequence shown here is derived from an EMBL/GenBank/DDBJ whole genome shotgun (WGS) entry which is preliminary data.</text>
</comment>
<protein>
    <submittedName>
        <fullName evidence="4">GGDEF-domain containing protein</fullName>
    </submittedName>
</protein>
<dbReference type="SMART" id="SM00267">
    <property type="entry name" value="GGDEF"/>
    <property type="match status" value="1"/>
</dbReference>
<evidence type="ECO:0000256" key="1">
    <source>
        <dbReference type="SAM" id="Phobius"/>
    </source>
</evidence>
<dbReference type="InterPro" id="IPR050706">
    <property type="entry name" value="Cyclic-di-GMP_PDE-like"/>
</dbReference>
<dbReference type="Pfam" id="PF00563">
    <property type="entry name" value="EAL"/>
    <property type="match status" value="1"/>
</dbReference>
<dbReference type="SUPFAM" id="SSF141868">
    <property type="entry name" value="EAL domain-like"/>
    <property type="match status" value="1"/>
</dbReference>
<keyword evidence="5" id="KW-1185">Reference proteome</keyword>
<feature type="transmembrane region" description="Helical" evidence="1">
    <location>
        <begin position="64"/>
        <end position="84"/>
    </location>
</feature>
<dbReference type="SUPFAM" id="SSF55073">
    <property type="entry name" value="Nucleotide cyclase"/>
    <property type="match status" value="1"/>
</dbReference>
<organism evidence="4 5">
    <name type="scientific">Vibrio penaeicida</name>
    <dbReference type="NCBI Taxonomy" id="104609"/>
    <lineage>
        <taxon>Bacteria</taxon>
        <taxon>Pseudomonadati</taxon>
        <taxon>Pseudomonadota</taxon>
        <taxon>Gammaproteobacteria</taxon>
        <taxon>Vibrionales</taxon>
        <taxon>Vibrionaceae</taxon>
        <taxon>Vibrio</taxon>
    </lineage>
</organism>
<dbReference type="AlphaFoldDB" id="A0AAV5NLG4"/>
<dbReference type="InterPro" id="IPR000160">
    <property type="entry name" value="GGDEF_dom"/>
</dbReference>
<dbReference type="CDD" id="cd01949">
    <property type="entry name" value="GGDEF"/>
    <property type="match status" value="1"/>
</dbReference>
<dbReference type="Proteomes" id="UP001156690">
    <property type="component" value="Unassembled WGS sequence"/>
</dbReference>
<evidence type="ECO:0000313" key="5">
    <source>
        <dbReference type="Proteomes" id="UP001156690"/>
    </source>
</evidence>
<dbReference type="PANTHER" id="PTHR33121:SF79">
    <property type="entry name" value="CYCLIC DI-GMP PHOSPHODIESTERASE PDED-RELATED"/>
    <property type="match status" value="1"/>
</dbReference>
<dbReference type="PANTHER" id="PTHR33121">
    <property type="entry name" value="CYCLIC DI-GMP PHOSPHODIESTERASE PDEF"/>
    <property type="match status" value="1"/>
</dbReference>
<keyword evidence="1" id="KW-1133">Transmembrane helix</keyword>
<dbReference type="InterPro" id="IPR029787">
    <property type="entry name" value="Nucleotide_cyclase"/>
</dbReference>
<dbReference type="GO" id="GO:0071111">
    <property type="term" value="F:cyclic-guanylate-specific phosphodiesterase activity"/>
    <property type="evidence" value="ECO:0007669"/>
    <property type="project" value="InterPro"/>
</dbReference>
<sequence length="529" mass="60014">MILFADLLVFLGIVFLGFGLRPAIQICQKTHELGWQILLTLIITFTLGYTLFLLYLLNIRSVSYIELGMAAILFGGSLFVALVVNYSQKSINQIDDIAQLERYNALHDSLTKLPNRQFCMRQLDKRIERRTPFSVLLFDVNNFKYVNDAMGHQFGDMLLQQISQRLSMVLPKQAFFSRIGGDEFVIILRTGGRKPIEELYYEISEELSHPFNLGEYSIITSISTGVSIYPEYSTEKDQILKQADVAMYEAKRSGCGLYFYSSHLADKAKEQLAISSQLTSALHNQEFELHYQPIVNTRYNSLYGYEALIRWPQPDGTFISPEKFIPIAEQSHIIRDITDWVVNQVILDMQIFNESGIDASIHLNLSAKDLNSRALFNNLKQLVDSDQINPSRLVLEVTESNMLKDLNNTKQVLDALRAIGFKISLDDFGTGYSSLTLLRELPIDQIKIDRSFVSGMHRSDSDHAIVRSSISLAHGLNCTVIAEGVEETELMALLDTANCDYVQGFINGRAQTIDNIVYWTKQHQLKSAI</sequence>
<proteinExistence type="predicted"/>
<dbReference type="InterPro" id="IPR043128">
    <property type="entry name" value="Rev_trsase/Diguanyl_cyclase"/>
</dbReference>
<dbReference type="CDD" id="cd01948">
    <property type="entry name" value="EAL"/>
    <property type="match status" value="1"/>
</dbReference>
<dbReference type="Pfam" id="PF00990">
    <property type="entry name" value="GGDEF"/>
    <property type="match status" value="1"/>
</dbReference>
<dbReference type="InterPro" id="IPR001633">
    <property type="entry name" value="EAL_dom"/>
</dbReference>
<dbReference type="PROSITE" id="PS50883">
    <property type="entry name" value="EAL"/>
    <property type="match status" value="1"/>
</dbReference>
<dbReference type="PROSITE" id="PS50887">
    <property type="entry name" value="GGDEF"/>
    <property type="match status" value="1"/>
</dbReference>